<name>A0ABV5JV83_9ACTN</name>
<feature type="region of interest" description="Disordered" evidence="1">
    <location>
        <begin position="1"/>
        <end position="22"/>
    </location>
</feature>
<comment type="caution">
    <text evidence="3">The sequence shown here is derived from an EMBL/GenBank/DDBJ whole genome shotgun (WGS) entry which is preliminary data.</text>
</comment>
<protein>
    <submittedName>
        <fullName evidence="3">Uncharacterized protein</fullName>
    </submittedName>
</protein>
<evidence type="ECO:0000256" key="1">
    <source>
        <dbReference type="SAM" id="MobiDB-lite"/>
    </source>
</evidence>
<keyword evidence="2" id="KW-0472">Membrane</keyword>
<feature type="transmembrane region" description="Helical" evidence="2">
    <location>
        <begin position="42"/>
        <end position="67"/>
    </location>
</feature>
<proteinExistence type="predicted"/>
<keyword evidence="4" id="KW-1185">Reference proteome</keyword>
<feature type="transmembrane region" description="Helical" evidence="2">
    <location>
        <begin position="105"/>
        <end position="128"/>
    </location>
</feature>
<accession>A0ABV5JV83</accession>
<sequence>MNVPHPKDPTRAHHNHDATRYPDVEVDDASEPEFTRGTFLTLAWLSSLGLPVLVLLVRLLCGYSGWITAFYPMTYGPILLVVGLVLAGTAHLLPTAPQTPRGLKWIGAAFAVWVFGNILGVGVVISDLDDFNSHPGPLSSLIPASLEFPIAGICLLVAYIAYLAMLVLIFRALHVAARENYSFE</sequence>
<dbReference type="Proteomes" id="UP001589700">
    <property type="component" value="Unassembled WGS sequence"/>
</dbReference>
<organism evidence="3 4">
    <name type="scientific">Dietzia aerolata</name>
    <dbReference type="NCBI Taxonomy" id="595984"/>
    <lineage>
        <taxon>Bacteria</taxon>
        <taxon>Bacillati</taxon>
        <taxon>Actinomycetota</taxon>
        <taxon>Actinomycetes</taxon>
        <taxon>Mycobacteriales</taxon>
        <taxon>Dietziaceae</taxon>
        <taxon>Dietzia</taxon>
    </lineage>
</organism>
<evidence type="ECO:0000313" key="4">
    <source>
        <dbReference type="Proteomes" id="UP001589700"/>
    </source>
</evidence>
<evidence type="ECO:0000256" key="2">
    <source>
        <dbReference type="SAM" id="Phobius"/>
    </source>
</evidence>
<evidence type="ECO:0000313" key="3">
    <source>
        <dbReference type="EMBL" id="MFB9260624.1"/>
    </source>
</evidence>
<reference evidence="3 4" key="1">
    <citation type="submission" date="2024-09" db="EMBL/GenBank/DDBJ databases">
        <authorList>
            <person name="Sun Q."/>
            <person name="Mori K."/>
        </authorList>
    </citation>
    <scope>NUCLEOTIDE SEQUENCE [LARGE SCALE GENOMIC DNA]</scope>
    <source>
        <strain evidence="3 4">CCM 7659</strain>
    </source>
</reference>
<dbReference type="EMBL" id="JBHMDY010000006">
    <property type="protein sequence ID" value="MFB9260624.1"/>
    <property type="molecule type" value="Genomic_DNA"/>
</dbReference>
<keyword evidence="2" id="KW-1133">Transmembrane helix</keyword>
<dbReference type="RefSeq" id="WP_182631605.1">
    <property type="nucleotide sequence ID" value="NZ_JAALDM010000066.1"/>
</dbReference>
<keyword evidence="2" id="KW-0812">Transmembrane</keyword>
<feature type="transmembrane region" description="Helical" evidence="2">
    <location>
        <begin position="73"/>
        <end position="93"/>
    </location>
</feature>
<feature type="transmembrane region" description="Helical" evidence="2">
    <location>
        <begin position="148"/>
        <end position="170"/>
    </location>
</feature>
<gene>
    <name evidence="3" type="ORF">ACFFVD_12495</name>
</gene>